<proteinExistence type="predicted"/>
<dbReference type="AlphaFoldDB" id="H8GU23"/>
<sequence>MLLLAGILAATVQLSLGSRQNTADQAATLRAQYTAESNVSLIRSKLSDLQTILSKGTVKNSSGLDEDIIKVPASTKIDQLRLYGALFCGLSTYNATQWTSGADFSPLKDGVTVYPNARKCEPSQSILTLNNQFQILADLINPLIYNQLPRAEQPQDVTSSDSRLSFWNDIMRSKSNRMTTANTTFRLRPLRVVELFPDARFRFYVAVDSTAARGNDASSTRVLSARSNAGSGIWWFEISLPSLDQDVLRTMHHRSYANKNSTAPSINFDRQVFEGSVFTNEKFLFTKDAQAQFKGEVMSAGCTNLPEIVPADFNCSKEAGVYIGGDAYTATSGTDSQKNAALLKSMRDNTKVVFDSNGDGKEDNTDVAPDFTAGFSPLPNNANNQQNAAAGKDSNGILLADGTTGITLDDATSGLEMFAGDSSGSALNKYENGKWQETTPVYQYIKIYNTSDACTWDTGYWAYADTYSNSLNRFVASDSYNNAPSINKRRIIEYYSNIPYYRYQINQQKCISNFKGNPVKEYRVDKDGNMYLKTAGAWPPAPSGKFNGVIYGSQIKRLAGPTRVSGNLTGTTIDEAPPALASFSKITLAAQGNINIDTDLTMSDTPCKLLETCSKNPTNILGIYSQSGEISIQKDAPNNLNIHATILASEREINVDGYNWGASRGDVNLIGGLTENWYGAFGIVGDSSPGYGRNFSYDRRLKQGLHPPYWPVSPKWAIEDSTSESSLSTLITTQGTTKDFTK</sequence>
<reference evidence="1 2" key="1">
    <citation type="journal article" date="2012" name="PLoS ONE">
        <title>Genome sequence and transcriptome analysis of the radioresistant bacterium Deinococcus gobiensis: insights into the extreme environmental adaptations.</title>
        <authorList>
            <person name="Yuan M."/>
            <person name="Chen M."/>
            <person name="Zhang W."/>
            <person name="Lu W."/>
            <person name="Wang J."/>
            <person name="Yang M."/>
            <person name="Zhao P."/>
            <person name="Tang R."/>
            <person name="Li X."/>
            <person name="Hao Y."/>
            <person name="Zhou Z."/>
            <person name="Zhan Y."/>
            <person name="Yu H."/>
            <person name="Teng C."/>
            <person name="Yan Y."/>
            <person name="Ping S."/>
            <person name="Wang Y."/>
            <person name="Lin M."/>
        </authorList>
    </citation>
    <scope>NUCLEOTIDE SEQUENCE [LARGE SCALE GENOMIC DNA]</scope>
    <source>
        <strain evidence="1 2">I-0</strain>
    </source>
</reference>
<name>H8GU23_DEIGI</name>
<evidence type="ECO:0000313" key="1">
    <source>
        <dbReference type="EMBL" id="AFD24165.1"/>
    </source>
</evidence>
<evidence type="ECO:0000313" key="2">
    <source>
        <dbReference type="Proteomes" id="UP000007575"/>
    </source>
</evidence>
<dbReference type="eggNOG" id="COG3156">
    <property type="taxonomic scope" value="Bacteria"/>
</dbReference>
<dbReference type="HOGENOM" id="CLU_351544_0_0_0"/>
<protein>
    <submittedName>
        <fullName evidence="1">Tfp pilus assembly protein PilX</fullName>
    </submittedName>
</protein>
<dbReference type="Proteomes" id="UP000007575">
    <property type="component" value="Chromosome"/>
</dbReference>
<dbReference type="KEGG" id="dgo:DGo_CA0238"/>
<organism evidence="1 2">
    <name type="scientific">Deinococcus gobiensis (strain DSM 21396 / JCM 16679 / CGMCC 1.7299 / I-0)</name>
    <dbReference type="NCBI Taxonomy" id="745776"/>
    <lineage>
        <taxon>Bacteria</taxon>
        <taxon>Thermotogati</taxon>
        <taxon>Deinococcota</taxon>
        <taxon>Deinococci</taxon>
        <taxon>Deinococcales</taxon>
        <taxon>Deinococcaceae</taxon>
        <taxon>Deinococcus</taxon>
    </lineage>
</organism>
<accession>H8GU23</accession>
<keyword evidence="2" id="KW-1185">Reference proteome</keyword>
<dbReference type="STRING" id="745776.DGo_CA0238"/>
<dbReference type="EMBL" id="CP002191">
    <property type="protein sequence ID" value="AFD24165.1"/>
    <property type="molecule type" value="Genomic_DNA"/>
</dbReference>
<dbReference type="PATRIC" id="fig|745776.4.peg.245"/>
<gene>
    <name evidence="1" type="ordered locus">DGo_CA0238</name>
</gene>